<dbReference type="OrthoDB" id="5416609at2759"/>
<reference evidence="2 3" key="1">
    <citation type="submission" date="2020-05" db="EMBL/GenBank/DDBJ databases">
        <title>Identification and distribution of gene clusters putatively required for synthesis of sphingolipid metabolism inhibitors in phylogenetically diverse species of the filamentous fungus Fusarium.</title>
        <authorList>
            <person name="Kim H.-S."/>
            <person name="Busman M."/>
            <person name="Brown D.W."/>
            <person name="Divon H."/>
            <person name="Uhlig S."/>
            <person name="Proctor R.H."/>
        </authorList>
    </citation>
    <scope>NUCLEOTIDE SEQUENCE [LARGE SCALE GENOMIC DNA]</scope>
    <source>
        <strain evidence="2 3">NRRL 66235</strain>
    </source>
</reference>
<organism evidence="2 3">
    <name type="scientific">Fusarium mundagurra</name>
    <dbReference type="NCBI Taxonomy" id="1567541"/>
    <lineage>
        <taxon>Eukaryota</taxon>
        <taxon>Fungi</taxon>
        <taxon>Dikarya</taxon>
        <taxon>Ascomycota</taxon>
        <taxon>Pezizomycotina</taxon>
        <taxon>Sordariomycetes</taxon>
        <taxon>Hypocreomycetidae</taxon>
        <taxon>Hypocreales</taxon>
        <taxon>Nectriaceae</taxon>
        <taxon>Fusarium</taxon>
        <taxon>Fusarium fujikuroi species complex</taxon>
    </lineage>
</organism>
<protein>
    <submittedName>
        <fullName evidence="2">Heterokaryon incompatibility (Het-6OR allele)</fullName>
    </submittedName>
</protein>
<dbReference type="PANTHER" id="PTHR24148">
    <property type="entry name" value="ANKYRIN REPEAT DOMAIN-CONTAINING PROTEIN 39 HOMOLOG-RELATED"/>
    <property type="match status" value="1"/>
</dbReference>
<name>A0A8H5Y0Z5_9HYPO</name>
<evidence type="ECO:0000313" key="2">
    <source>
        <dbReference type="EMBL" id="KAF5703504.1"/>
    </source>
</evidence>
<keyword evidence="3" id="KW-1185">Reference proteome</keyword>
<dbReference type="Pfam" id="PF06985">
    <property type="entry name" value="HET"/>
    <property type="match status" value="1"/>
</dbReference>
<dbReference type="AlphaFoldDB" id="A0A8H5Y0Z5"/>
<proteinExistence type="predicted"/>
<comment type="caution">
    <text evidence="2">The sequence shown here is derived from an EMBL/GenBank/DDBJ whole genome shotgun (WGS) entry which is preliminary data.</text>
</comment>
<evidence type="ECO:0000259" key="1">
    <source>
        <dbReference type="Pfam" id="PF06985"/>
    </source>
</evidence>
<dbReference type="Proteomes" id="UP000544331">
    <property type="component" value="Unassembled WGS sequence"/>
</dbReference>
<evidence type="ECO:0000313" key="3">
    <source>
        <dbReference type="Proteomes" id="UP000544331"/>
    </source>
</evidence>
<accession>A0A8H5Y0Z5</accession>
<dbReference type="EMBL" id="JAAOAN010000556">
    <property type="protein sequence ID" value="KAF5703504.1"/>
    <property type="molecule type" value="Genomic_DNA"/>
</dbReference>
<dbReference type="Pfam" id="PF26639">
    <property type="entry name" value="Het-6_barrel"/>
    <property type="match status" value="1"/>
</dbReference>
<feature type="domain" description="Heterokaryon incompatibility" evidence="1">
    <location>
        <begin position="47"/>
        <end position="222"/>
    </location>
</feature>
<sequence>MSFYTEIGGDPKQPCIRLLRLFQAKDINDPIKCRLEVFRLGENLPPYEALSYCWGGNDKCREISCDDECFKTTKNLFLAMAHLRNDNADRLLWIDAICINQADLEERKSQVLLMGKIYSEATKVVVWLGSNSDYDCVNHVFGLVEKYPKFERVKASHQVKLFMDMNFPGSNAWDFATDGLKEVGSPQEHEVAQPPVLSPEVMKGITSVMRRVWWTRVWTIQELNLSREAVFMCGNMSAPWSAFNAALRTAFMAYFRQENHSLVNEDSDFRLEAATAIACSRLLTGRPREEALGGPRELGDLLISYRWLAATDKRDKIYGLLPLAKSTYGIEPDYAIPTTICYIRAAFAILRGSGTLDLFRALRRPTCLGDAMPGLPSWVPDWSGDFSKIPEKDNKTFPTFRPMACEIMVEFLSLAAGPDISYPQFQASAATKSSPQLRNQDRTLVLNGFILDKLSVVGGNMRYPHPGPGEPIEGFCKEKLRLMRNDMDIVIGLGELWSTLKGWKELAFGCEDLQKGSEETPEDAFLTTICKDQISVNIDRKGFLRQTREFMKFLLDDSKTDATLKKLDLQNRSPRLYYWAIGKAYDHRMDMDNHMSWLMALFHLRWAVDQRMARTKSGYLAIIPESSKVGDHIALLEGGKTPYVLRKVKEKWKILGDCYVHGVMFGESWDKESCYEIELI</sequence>
<dbReference type="InterPro" id="IPR052895">
    <property type="entry name" value="HetReg/Transcr_Mod"/>
</dbReference>
<gene>
    <name evidence="2" type="ORF">FMUND_12954</name>
</gene>
<dbReference type="InterPro" id="IPR010730">
    <property type="entry name" value="HET"/>
</dbReference>
<dbReference type="PANTHER" id="PTHR24148:SF73">
    <property type="entry name" value="HET DOMAIN PROTEIN (AFU_ORTHOLOGUE AFUA_8G01020)"/>
    <property type="match status" value="1"/>
</dbReference>